<dbReference type="Pfam" id="PF04209">
    <property type="entry name" value="HgmA_C"/>
    <property type="match status" value="1"/>
</dbReference>
<evidence type="ECO:0000256" key="2">
    <source>
        <dbReference type="ARBA" id="ARBA00004704"/>
    </source>
</evidence>
<evidence type="ECO:0000259" key="6">
    <source>
        <dbReference type="Pfam" id="PF04209"/>
    </source>
</evidence>
<accession>A0A5N6XNP0</accession>
<dbReference type="InterPro" id="IPR011051">
    <property type="entry name" value="RmlC_Cupin_sf"/>
</dbReference>
<dbReference type="PANTHER" id="PTHR11056:SF0">
    <property type="entry name" value="HOMOGENTISATE 1,2-DIOXYGENASE"/>
    <property type="match status" value="1"/>
</dbReference>
<feature type="binding site" evidence="5">
    <location>
        <position position="34"/>
    </location>
    <ligand>
        <name>homogentisate</name>
        <dbReference type="ChEBI" id="CHEBI:16169"/>
    </ligand>
</feature>
<keyword evidence="5" id="KW-0408">Iron</keyword>
<dbReference type="UniPathway" id="UPA00139">
    <property type="reaction ID" value="UER00339"/>
</dbReference>
<reference evidence="7" key="1">
    <citation type="submission" date="2019-04" db="EMBL/GenBank/DDBJ databases">
        <title>Friends and foes A comparative genomics study of 23 Aspergillus species from section Flavi.</title>
        <authorList>
            <consortium name="DOE Joint Genome Institute"/>
            <person name="Kjaerbolling I."/>
            <person name="Vesth T."/>
            <person name="Frisvad J.C."/>
            <person name="Nybo J.L."/>
            <person name="Theobald S."/>
            <person name="Kildgaard S."/>
            <person name="Isbrandt T."/>
            <person name="Kuo A."/>
            <person name="Sato A."/>
            <person name="Lyhne E.K."/>
            <person name="Kogle M.E."/>
            <person name="Wiebenga A."/>
            <person name="Kun R.S."/>
            <person name="Lubbers R.J."/>
            <person name="Makela M.R."/>
            <person name="Barry K."/>
            <person name="Chovatia M."/>
            <person name="Clum A."/>
            <person name="Daum C."/>
            <person name="Haridas S."/>
            <person name="He G."/>
            <person name="LaButti K."/>
            <person name="Lipzen A."/>
            <person name="Mondo S."/>
            <person name="Riley R."/>
            <person name="Salamov A."/>
            <person name="Simmons B.A."/>
            <person name="Magnuson J.K."/>
            <person name="Henrissat B."/>
            <person name="Mortensen U.H."/>
            <person name="Larsen T.O."/>
            <person name="Devries R.P."/>
            <person name="Grigoriev I.V."/>
            <person name="Machida M."/>
            <person name="Baker S.E."/>
            <person name="Andersen M.R."/>
        </authorList>
    </citation>
    <scope>NUCLEOTIDE SEQUENCE</scope>
    <source>
        <strain evidence="7">CBS 117612</strain>
    </source>
</reference>
<evidence type="ECO:0000256" key="3">
    <source>
        <dbReference type="ARBA" id="ARBA00007757"/>
    </source>
</evidence>
<dbReference type="InterPro" id="IPR046451">
    <property type="entry name" value="HgmA_C"/>
</dbReference>
<sequence length="84" mass="8870">MSEFMGLISGNYDAKTGGGVRPAGASLHNVMSAHDPDSDAFEAARRVKLKPQKVGDGSMACCLKVPSWLGCRMGSEVTTKLQRG</sequence>
<dbReference type="EMBL" id="ML737299">
    <property type="protein sequence ID" value="KAE8334333.1"/>
    <property type="molecule type" value="Genomic_DNA"/>
</dbReference>
<keyword evidence="5" id="KW-0479">Metal-binding</keyword>
<keyword evidence="7" id="KW-0223">Dioxygenase</keyword>
<feature type="binding site" evidence="5">
    <location>
        <position position="34"/>
    </location>
    <ligand>
        <name>Fe cation</name>
        <dbReference type="ChEBI" id="CHEBI:24875"/>
    </ligand>
</feature>
<dbReference type="SUPFAM" id="SSF51182">
    <property type="entry name" value="RmlC-like cupins"/>
    <property type="match status" value="1"/>
</dbReference>
<evidence type="ECO:0000256" key="4">
    <source>
        <dbReference type="ARBA" id="ARBA00013127"/>
    </source>
</evidence>
<dbReference type="Gene3D" id="2.60.120.10">
    <property type="entry name" value="Jelly Rolls"/>
    <property type="match status" value="1"/>
</dbReference>
<dbReference type="OrthoDB" id="1689029at2759"/>
<name>A0A5N6XNP0_9EURO</name>
<comment type="similarity">
    <text evidence="3">Belongs to the homogentisate dioxygenase family.</text>
</comment>
<feature type="domain" description="Homogentisate 1,2-dioxygenase C-terminal" evidence="6">
    <location>
        <begin position="1"/>
        <end position="63"/>
    </location>
</feature>
<evidence type="ECO:0000256" key="1">
    <source>
        <dbReference type="ARBA" id="ARBA00001962"/>
    </source>
</evidence>
<evidence type="ECO:0000256" key="5">
    <source>
        <dbReference type="PIRSR" id="PIRSR605708-2"/>
    </source>
</evidence>
<dbReference type="InterPro" id="IPR014710">
    <property type="entry name" value="RmlC-like_jellyroll"/>
</dbReference>
<keyword evidence="7" id="KW-0560">Oxidoreductase</keyword>
<dbReference type="GO" id="GO:0006570">
    <property type="term" value="P:tyrosine metabolic process"/>
    <property type="evidence" value="ECO:0007669"/>
    <property type="project" value="InterPro"/>
</dbReference>
<proteinExistence type="inferred from homology"/>
<gene>
    <name evidence="7" type="ORF">BDV24DRAFT_170305</name>
</gene>
<feature type="binding site" evidence="5">
    <location>
        <position position="12"/>
    </location>
    <ligand>
        <name>homogentisate</name>
        <dbReference type="ChEBI" id="CHEBI:16169"/>
    </ligand>
</feature>
<dbReference type="PANTHER" id="PTHR11056">
    <property type="entry name" value="HOMOGENTISATE 1,2-DIOXYGENASE"/>
    <property type="match status" value="1"/>
</dbReference>
<comment type="cofactor">
    <cofactor evidence="1 5">
        <name>Fe cation</name>
        <dbReference type="ChEBI" id="CHEBI:24875"/>
    </cofactor>
</comment>
<dbReference type="InterPro" id="IPR005708">
    <property type="entry name" value="Homogentis_dOase"/>
</dbReference>
<protein>
    <recommendedName>
        <fullName evidence="4">homogentisate 1,2-dioxygenase</fullName>
        <ecNumber evidence="4">1.13.11.5</ecNumber>
    </recommendedName>
</protein>
<dbReference type="AlphaFoldDB" id="A0A5N6XNP0"/>
<dbReference type="GO" id="GO:0004411">
    <property type="term" value="F:homogentisate 1,2-dioxygenase activity"/>
    <property type="evidence" value="ECO:0007669"/>
    <property type="project" value="UniProtKB-EC"/>
</dbReference>
<dbReference type="GO" id="GO:0005737">
    <property type="term" value="C:cytoplasm"/>
    <property type="evidence" value="ECO:0007669"/>
    <property type="project" value="TreeGrafter"/>
</dbReference>
<dbReference type="EC" id="1.13.11.5" evidence="4"/>
<feature type="binding site" evidence="5">
    <location>
        <position position="3"/>
    </location>
    <ligand>
        <name>Fe cation</name>
        <dbReference type="ChEBI" id="CHEBI:24875"/>
    </ligand>
</feature>
<organism evidence="7">
    <name type="scientific">Aspergillus arachidicola</name>
    <dbReference type="NCBI Taxonomy" id="656916"/>
    <lineage>
        <taxon>Eukaryota</taxon>
        <taxon>Fungi</taxon>
        <taxon>Dikarya</taxon>
        <taxon>Ascomycota</taxon>
        <taxon>Pezizomycotina</taxon>
        <taxon>Eurotiomycetes</taxon>
        <taxon>Eurotiomycetidae</taxon>
        <taxon>Eurotiales</taxon>
        <taxon>Aspergillaceae</taxon>
        <taxon>Aspergillus</taxon>
        <taxon>Aspergillus subgen. Circumdati</taxon>
    </lineage>
</organism>
<dbReference type="Proteomes" id="UP000325558">
    <property type="component" value="Unassembled WGS sequence"/>
</dbReference>
<comment type="pathway">
    <text evidence="2">Amino-acid degradation; L-phenylalanine degradation; acetoacetate and fumarate from L-phenylalanine: step 4/6.</text>
</comment>
<dbReference type="GO" id="GO:0046872">
    <property type="term" value="F:metal ion binding"/>
    <property type="evidence" value="ECO:0007669"/>
    <property type="project" value="UniProtKB-KW"/>
</dbReference>
<evidence type="ECO:0000313" key="7">
    <source>
        <dbReference type="EMBL" id="KAE8334333.1"/>
    </source>
</evidence>
<dbReference type="GO" id="GO:0006559">
    <property type="term" value="P:L-phenylalanine catabolic process"/>
    <property type="evidence" value="ECO:0007669"/>
    <property type="project" value="UniProtKB-UniPathway"/>
</dbReference>